<comment type="catalytic activity">
    <reaction evidence="8">
        <text>GDP-beta-L-fucose + NADP(+) = GDP-4-dehydro-alpha-D-rhamnose + NADPH + H(+)</text>
        <dbReference type="Rhea" id="RHEA:18885"/>
        <dbReference type="ChEBI" id="CHEBI:15378"/>
        <dbReference type="ChEBI" id="CHEBI:57273"/>
        <dbReference type="ChEBI" id="CHEBI:57783"/>
        <dbReference type="ChEBI" id="CHEBI:57964"/>
        <dbReference type="ChEBI" id="CHEBI:58349"/>
        <dbReference type="EC" id="1.1.1.271"/>
    </reaction>
</comment>
<dbReference type="Gene3D" id="3.90.25.10">
    <property type="entry name" value="UDP-galactose 4-epimerase, domain 1"/>
    <property type="match status" value="1"/>
</dbReference>
<evidence type="ECO:0000256" key="8">
    <source>
        <dbReference type="ARBA" id="ARBA00051935"/>
    </source>
</evidence>
<dbReference type="UniPathway" id="UPA00128">
    <property type="reaction ID" value="UER00191"/>
</dbReference>
<sequence length="321" mass="35236">MAATDTAALKVDKSAKIFVAGHRGLVGSAVVRRLRSAGYTNIILRSHSELDLTIQSAVKTFFSIEKPQYVILAAAKVGGIHANATYPADFITINLQIQTNVIDSAYRYGVKKLVFLGSSCIYPKHALQPISESALLTGPLEPTNEWYAIAKIAGIKMCQAYRIQYKWDAISAMPTNLYGPNDNFHPENAHVLPALMRRFHEAKVSGAKEVVVWGSGSPLREFLHVDDLADAVVFLLENYSGLGHVNVGSGKEVSIKELAELVKEVVGFEGALVWDGSKPDGTPRKLMDNSTLAKLGWEPKISLRDGVVGTYEWYVKYTKQQ</sequence>
<dbReference type="InParanoid" id="A0A251S7A6"/>
<evidence type="ECO:0000313" key="10">
    <source>
        <dbReference type="EMBL" id="KAF5763181.1"/>
    </source>
</evidence>
<dbReference type="EMBL" id="MNCJ02000330">
    <property type="protein sequence ID" value="KAF5763181.1"/>
    <property type="molecule type" value="Genomic_DNA"/>
</dbReference>
<keyword evidence="5 10" id="KW-0560">Oxidoreductase</keyword>
<evidence type="ECO:0000256" key="6">
    <source>
        <dbReference type="ARBA" id="ARBA00023235"/>
    </source>
</evidence>
<dbReference type="HAMAP" id="MF_00956">
    <property type="entry name" value="GDP_fucose_synth"/>
    <property type="match status" value="1"/>
</dbReference>
<dbReference type="GO" id="GO:0042351">
    <property type="term" value="P:'de novo' GDP-L-fucose biosynthetic process"/>
    <property type="evidence" value="ECO:0007669"/>
    <property type="project" value="UniProtKB-UniPathway"/>
</dbReference>
<evidence type="ECO:0000259" key="9">
    <source>
        <dbReference type="Pfam" id="PF01370"/>
    </source>
</evidence>
<evidence type="ECO:0000256" key="2">
    <source>
        <dbReference type="ARBA" id="ARBA00005959"/>
    </source>
</evidence>
<dbReference type="InterPro" id="IPR028614">
    <property type="entry name" value="GDP_fucose/colitose_synth"/>
</dbReference>
<comment type="similarity">
    <text evidence="2">Belongs to the NAD(P)-dependent epimerase/dehydratase family. Fucose synthase subfamily.</text>
</comment>
<dbReference type="PANTHER" id="PTHR43238">
    <property type="entry name" value="GDP-L-FUCOSE SYNTHASE"/>
    <property type="match status" value="1"/>
</dbReference>
<evidence type="ECO:0000256" key="1">
    <source>
        <dbReference type="ARBA" id="ARBA00004883"/>
    </source>
</evidence>
<evidence type="ECO:0000313" key="12">
    <source>
        <dbReference type="Proteomes" id="UP000215914"/>
    </source>
</evidence>
<dbReference type="PANTHER" id="PTHR43238:SF1">
    <property type="entry name" value="GDP-L-FUCOSE SYNTHASE"/>
    <property type="match status" value="1"/>
</dbReference>
<keyword evidence="7" id="KW-0511">Multifunctional enzyme</keyword>
<evidence type="ECO:0000256" key="7">
    <source>
        <dbReference type="ARBA" id="ARBA00023268"/>
    </source>
</evidence>
<reference evidence="10" key="3">
    <citation type="submission" date="2020-06" db="EMBL/GenBank/DDBJ databases">
        <title>Helianthus annuus Genome sequencing and assembly Release 2.</title>
        <authorList>
            <person name="Gouzy J."/>
            <person name="Langlade N."/>
            <person name="Munos S."/>
        </authorList>
    </citation>
    <scope>NUCLEOTIDE SEQUENCE</scope>
    <source>
        <tissue evidence="10">Leaves</tissue>
    </source>
</reference>
<evidence type="ECO:0000256" key="4">
    <source>
        <dbReference type="ARBA" id="ARBA00022857"/>
    </source>
</evidence>
<dbReference type="FunCoup" id="A0A251S7A6">
    <property type="interactions" value="3892"/>
</dbReference>
<dbReference type="Proteomes" id="UP000215914">
    <property type="component" value="Chromosome 15"/>
</dbReference>
<dbReference type="OMA" id="FMYAGDL"/>
<dbReference type="Gene3D" id="3.40.50.720">
    <property type="entry name" value="NAD(P)-binding Rossmann-like Domain"/>
    <property type="match status" value="1"/>
</dbReference>
<dbReference type="Gramene" id="mRNA:HanXRQr2_Chr15g0677321">
    <property type="protein sequence ID" value="mRNA:HanXRQr2_Chr15g0677321"/>
    <property type="gene ID" value="HanXRQr2_Chr15g0677321"/>
</dbReference>
<dbReference type="Pfam" id="PF01370">
    <property type="entry name" value="Epimerase"/>
    <property type="match status" value="1"/>
</dbReference>
<dbReference type="AlphaFoldDB" id="A0A251S7A6"/>
<dbReference type="STRING" id="4232.A0A251S7A6"/>
<dbReference type="SUPFAM" id="SSF51735">
    <property type="entry name" value="NAD(P)-binding Rossmann-fold domains"/>
    <property type="match status" value="1"/>
</dbReference>
<evidence type="ECO:0000256" key="5">
    <source>
        <dbReference type="ARBA" id="ARBA00023002"/>
    </source>
</evidence>
<dbReference type="CDD" id="cd05239">
    <property type="entry name" value="GDP_FS_SDR_e"/>
    <property type="match status" value="1"/>
</dbReference>
<dbReference type="OrthoDB" id="202470at2759"/>
<keyword evidence="6" id="KW-0413">Isomerase</keyword>
<protein>
    <recommendedName>
        <fullName evidence="3">GDP-L-fucose synthase</fullName>
        <ecNumber evidence="3">1.1.1.271</ecNumber>
    </recommendedName>
</protein>
<organism evidence="11 12">
    <name type="scientific">Helianthus annuus</name>
    <name type="common">Common sunflower</name>
    <dbReference type="NCBI Taxonomy" id="4232"/>
    <lineage>
        <taxon>Eukaryota</taxon>
        <taxon>Viridiplantae</taxon>
        <taxon>Streptophyta</taxon>
        <taxon>Embryophyta</taxon>
        <taxon>Tracheophyta</taxon>
        <taxon>Spermatophyta</taxon>
        <taxon>Magnoliopsida</taxon>
        <taxon>eudicotyledons</taxon>
        <taxon>Gunneridae</taxon>
        <taxon>Pentapetalae</taxon>
        <taxon>asterids</taxon>
        <taxon>campanulids</taxon>
        <taxon>Asterales</taxon>
        <taxon>Asteraceae</taxon>
        <taxon>Asteroideae</taxon>
        <taxon>Heliantheae alliance</taxon>
        <taxon>Heliantheae</taxon>
        <taxon>Helianthus</taxon>
    </lineage>
</organism>
<comment type="pathway">
    <text evidence="1">Nucleotide-sugar biosynthesis; GDP-L-fucose biosynthesis via de novo pathway; GDP-L-fucose from GDP-alpha-D-mannose: step 2/2.</text>
</comment>
<dbReference type="GO" id="GO:0050577">
    <property type="term" value="F:GDP-L-fucose synthase activity"/>
    <property type="evidence" value="ECO:0000318"/>
    <property type="project" value="GO_Central"/>
</dbReference>
<evidence type="ECO:0000256" key="3">
    <source>
        <dbReference type="ARBA" id="ARBA00012371"/>
    </source>
</evidence>
<dbReference type="GO" id="GO:0016853">
    <property type="term" value="F:isomerase activity"/>
    <property type="evidence" value="ECO:0007669"/>
    <property type="project" value="UniProtKB-KW"/>
</dbReference>
<reference evidence="10 12" key="1">
    <citation type="journal article" date="2017" name="Nature">
        <title>The sunflower genome provides insights into oil metabolism, flowering and Asterid evolution.</title>
        <authorList>
            <person name="Badouin H."/>
            <person name="Gouzy J."/>
            <person name="Grassa C.J."/>
            <person name="Murat F."/>
            <person name="Staton S.E."/>
            <person name="Cottret L."/>
            <person name="Lelandais-Briere C."/>
            <person name="Owens G.L."/>
            <person name="Carrere S."/>
            <person name="Mayjonade B."/>
            <person name="Legrand L."/>
            <person name="Gill N."/>
            <person name="Kane N.C."/>
            <person name="Bowers J.E."/>
            <person name="Hubner S."/>
            <person name="Bellec A."/>
            <person name="Berard A."/>
            <person name="Berges H."/>
            <person name="Blanchet N."/>
            <person name="Boniface M.C."/>
            <person name="Brunel D."/>
            <person name="Catrice O."/>
            <person name="Chaidir N."/>
            <person name="Claudel C."/>
            <person name="Donnadieu C."/>
            <person name="Faraut T."/>
            <person name="Fievet G."/>
            <person name="Helmstetter N."/>
            <person name="King M."/>
            <person name="Knapp S.J."/>
            <person name="Lai Z."/>
            <person name="Le Paslier M.C."/>
            <person name="Lippi Y."/>
            <person name="Lorenzon L."/>
            <person name="Mandel J.R."/>
            <person name="Marage G."/>
            <person name="Marchand G."/>
            <person name="Marquand E."/>
            <person name="Bret-Mestries E."/>
            <person name="Morien E."/>
            <person name="Nambeesan S."/>
            <person name="Nguyen T."/>
            <person name="Pegot-Espagnet P."/>
            <person name="Pouilly N."/>
            <person name="Raftis F."/>
            <person name="Sallet E."/>
            <person name="Schiex T."/>
            <person name="Thomas J."/>
            <person name="Vandecasteele C."/>
            <person name="Vares D."/>
            <person name="Vear F."/>
            <person name="Vautrin S."/>
            <person name="Crespi M."/>
            <person name="Mangin B."/>
            <person name="Burke J.M."/>
            <person name="Salse J."/>
            <person name="Munos S."/>
            <person name="Vincourt P."/>
            <person name="Rieseberg L.H."/>
            <person name="Langlade N.B."/>
        </authorList>
    </citation>
    <scope>NUCLEOTIDE SEQUENCE [LARGE SCALE GENOMIC DNA]</scope>
    <source>
        <strain evidence="12">cv. SF193</strain>
        <tissue evidence="10">Leaves</tissue>
    </source>
</reference>
<keyword evidence="12" id="KW-1185">Reference proteome</keyword>
<evidence type="ECO:0000313" key="11">
    <source>
        <dbReference type="EMBL" id="OTF94135.1"/>
    </source>
</evidence>
<dbReference type="EC" id="1.1.1.271" evidence="3"/>
<accession>A0A251S7A6</accession>
<proteinExistence type="inferred from homology"/>
<dbReference type="EMBL" id="CM007904">
    <property type="protein sequence ID" value="OTF94135.1"/>
    <property type="molecule type" value="Genomic_DNA"/>
</dbReference>
<reference evidence="11" key="2">
    <citation type="submission" date="2017-02" db="EMBL/GenBank/DDBJ databases">
        <title>Sunflower complete genome.</title>
        <authorList>
            <person name="Langlade N."/>
            <person name="Munos S."/>
        </authorList>
    </citation>
    <scope>NUCLEOTIDE SEQUENCE [LARGE SCALE GENOMIC DNA]</scope>
    <source>
        <tissue evidence="11">Leaves</tissue>
    </source>
</reference>
<feature type="domain" description="NAD-dependent epimerase/dehydratase" evidence="9">
    <location>
        <begin position="17"/>
        <end position="248"/>
    </location>
</feature>
<gene>
    <name evidence="11" type="ORF">HannXRQ_Chr15g0468821</name>
    <name evidence="10" type="ORF">HanXRQr2_Chr15g0677321</name>
</gene>
<dbReference type="InterPro" id="IPR001509">
    <property type="entry name" value="Epimerase_deHydtase"/>
</dbReference>
<dbReference type="FunFam" id="3.40.50.720:FF:000101">
    <property type="entry name" value="GDP-L-fucose synthase"/>
    <property type="match status" value="1"/>
</dbReference>
<name>A0A251S7A6_HELAN</name>
<dbReference type="InterPro" id="IPR036291">
    <property type="entry name" value="NAD(P)-bd_dom_sf"/>
</dbReference>
<keyword evidence="4" id="KW-0521">NADP</keyword>